<name>A0ABM4C4Q7_HYDVU</name>
<comment type="similarity">
    <text evidence="2 10">Belongs to the GOSR1 family.</text>
</comment>
<dbReference type="Proteomes" id="UP001652625">
    <property type="component" value="Chromosome 06"/>
</dbReference>
<evidence type="ECO:0000256" key="1">
    <source>
        <dbReference type="ARBA" id="ARBA00004409"/>
    </source>
</evidence>
<dbReference type="PANTHER" id="PTHR21094">
    <property type="entry name" value="GOS-28 SNARE- RELATED"/>
    <property type="match status" value="1"/>
</dbReference>
<evidence type="ECO:0000256" key="4">
    <source>
        <dbReference type="ARBA" id="ARBA00022448"/>
    </source>
</evidence>
<dbReference type="InterPro" id="IPR023601">
    <property type="entry name" value="Golgi_SNAP_su1"/>
</dbReference>
<evidence type="ECO:0000256" key="2">
    <source>
        <dbReference type="ARBA" id="ARBA00008473"/>
    </source>
</evidence>
<keyword evidence="4 10" id="KW-0813">Transport</keyword>
<dbReference type="PANTHER" id="PTHR21094:SF2">
    <property type="entry name" value="GOLGI SNAP RECEPTOR COMPLEX MEMBER 1"/>
    <property type="match status" value="1"/>
</dbReference>
<comment type="function">
    <text evidence="10">Involved in transport from the ER to the Golgi apparatus as well as in intra-Golgi transport. It belongs to a super-family of proteins called t-SNAREs or soluble NSF (N-ethylmaleimide-sensitive factor) attachment protein receptor.</text>
</comment>
<evidence type="ECO:0000256" key="11">
    <source>
        <dbReference type="SAM" id="Phobius"/>
    </source>
</evidence>
<evidence type="ECO:0000256" key="3">
    <source>
        <dbReference type="ARBA" id="ARBA00015612"/>
    </source>
</evidence>
<evidence type="ECO:0000256" key="9">
    <source>
        <dbReference type="ARBA" id="ARBA00023136"/>
    </source>
</evidence>
<keyword evidence="6 10" id="KW-0653">Protein transport</keyword>
<organism evidence="12 13">
    <name type="scientific">Hydra vulgaris</name>
    <name type="common">Hydra</name>
    <name type="synonym">Hydra attenuata</name>
    <dbReference type="NCBI Taxonomy" id="6087"/>
    <lineage>
        <taxon>Eukaryota</taxon>
        <taxon>Metazoa</taxon>
        <taxon>Cnidaria</taxon>
        <taxon>Hydrozoa</taxon>
        <taxon>Hydroidolina</taxon>
        <taxon>Anthoathecata</taxon>
        <taxon>Aplanulata</taxon>
        <taxon>Hydridae</taxon>
        <taxon>Hydra</taxon>
    </lineage>
</organism>
<dbReference type="Pfam" id="PF12352">
    <property type="entry name" value="V-SNARE_C"/>
    <property type="match status" value="1"/>
</dbReference>
<comment type="subcellular location">
    <subcellularLocation>
        <location evidence="1">Golgi apparatus membrane</location>
        <topology evidence="1">Single-pass type IV membrane protein</topology>
    </subcellularLocation>
</comment>
<evidence type="ECO:0000313" key="13">
    <source>
        <dbReference type="RefSeq" id="XP_065656543.1"/>
    </source>
</evidence>
<keyword evidence="12" id="KW-1185">Reference proteome</keyword>
<evidence type="ECO:0000256" key="5">
    <source>
        <dbReference type="ARBA" id="ARBA00022692"/>
    </source>
</evidence>
<dbReference type="GeneID" id="100203731"/>
<evidence type="ECO:0000256" key="7">
    <source>
        <dbReference type="ARBA" id="ARBA00022989"/>
    </source>
</evidence>
<keyword evidence="5 11" id="KW-0812">Transmembrane</keyword>
<keyword evidence="8 10" id="KW-0333">Golgi apparatus</keyword>
<evidence type="ECO:0000256" key="8">
    <source>
        <dbReference type="ARBA" id="ARBA00023034"/>
    </source>
</evidence>
<protein>
    <recommendedName>
        <fullName evidence="3 10">Golgi SNAP receptor complex member 1</fullName>
    </recommendedName>
</protein>
<keyword evidence="9 10" id="KW-0472">Membrane</keyword>
<feature type="transmembrane region" description="Helical" evidence="11">
    <location>
        <begin position="230"/>
        <end position="249"/>
    </location>
</feature>
<proteinExistence type="inferred from homology"/>
<keyword evidence="13" id="KW-0675">Receptor</keyword>
<comment type="subunit">
    <text evidence="10">Component of several multiprotein Golgi SNARE complexes.</text>
</comment>
<sequence>MIRTPYKMSNNIVISNSRNWEDLRKQARQIENELDMKLVSFSKLGTGQLKEFQRSEEKESLLGSNSNRMFDTMSLEIERLLLRLTEINDDMSSYLSNMSIGETNGAQLHTMQRHRDILQDYSHEFIKTKANIKASKDREDLLGSVKKDISEYKSGLSRRTDLYLKENDHIRNSDRLADEAIDIAMSTKENLTSQRKMFHSMSNRILSLGNRFPQINSLFQKINMRKKRDTIIIAIVISVCLIILLLYSFR</sequence>
<dbReference type="CDD" id="cd15864">
    <property type="entry name" value="SNARE_GS28"/>
    <property type="match status" value="1"/>
</dbReference>
<evidence type="ECO:0000313" key="12">
    <source>
        <dbReference type="Proteomes" id="UP001652625"/>
    </source>
</evidence>
<gene>
    <name evidence="13" type="primary">LOC100203731</name>
</gene>
<reference evidence="13" key="1">
    <citation type="submission" date="2025-08" db="UniProtKB">
        <authorList>
            <consortium name="RefSeq"/>
        </authorList>
    </citation>
    <scope>IDENTIFICATION</scope>
</reference>
<keyword evidence="7 11" id="KW-1133">Transmembrane helix</keyword>
<accession>A0ABM4C4Q7</accession>
<dbReference type="PIRSF" id="PIRSF027109">
    <property type="entry name" value="Golgi_SNARE"/>
    <property type="match status" value="1"/>
</dbReference>
<dbReference type="RefSeq" id="XP_065656543.1">
    <property type="nucleotide sequence ID" value="XM_065800471.1"/>
</dbReference>
<evidence type="ECO:0000256" key="6">
    <source>
        <dbReference type="ARBA" id="ARBA00022927"/>
    </source>
</evidence>
<keyword evidence="10" id="KW-0931">ER-Golgi transport</keyword>
<evidence type="ECO:0000256" key="10">
    <source>
        <dbReference type="PIRNR" id="PIRNR027109"/>
    </source>
</evidence>